<dbReference type="PANTHER" id="PTHR42061">
    <property type="entry name" value="ENDO-CHITOSANASE"/>
    <property type="match status" value="1"/>
</dbReference>
<dbReference type="EMBL" id="JBHLZU010000026">
    <property type="protein sequence ID" value="MFB9908248.1"/>
    <property type="molecule type" value="Genomic_DNA"/>
</dbReference>
<feature type="signal peptide" evidence="8">
    <location>
        <begin position="1"/>
        <end position="28"/>
    </location>
</feature>
<name>A0ABV6A781_9PSEU</name>
<keyword evidence="3 8" id="KW-0732">Signal</keyword>
<comment type="caution">
    <text evidence="9">The sequence shown here is derived from an EMBL/GenBank/DDBJ whole genome shotgun (WGS) entry which is preliminary data.</text>
</comment>
<dbReference type="RefSeq" id="WP_377859763.1">
    <property type="nucleotide sequence ID" value="NZ_JBHLZU010000026.1"/>
</dbReference>
<protein>
    <submittedName>
        <fullName evidence="9">Glycoside hydrolase family 75 protein</fullName>
    </submittedName>
</protein>
<evidence type="ECO:0000256" key="4">
    <source>
        <dbReference type="ARBA" id="ARBA00022801"/>
    </source>
</evidence>
<evidence type="ECO:0000256" key="6">
    <source>
        <dbReference type="ARBA" id="ARBA00023295"/>
    </source>
</evidence>
<gene>
    <name evidence="9" type="ORF">ACFFQA_30310</name>
</gene>
<dbReference type="Pfam" id="PF07335">
    <property type="entry name" value="Glyco_hydro_75"/>
    <property type="match status" value="1"/>
</dbReference>
<keyword evidence="6" id="KW-0326">Glycosidase</keyword>
<evidence type="ECO:0000256" key="5">
    <source>
        <dbReference type="ARBA" id="ARBA00023277"/>
    </source>
</evidence>
<evidence type="ECO:0000256" key="1">
    <source>
        <dbReference type="ARBA" id="ARBA00004613"/>
    </source>
</evidence>
<dbReference type="Proteomes" id="UP001589693">
    <property type="component" value="Unassembled WGS sequence"/>
</dbReference>
<dbReference type="PANTHER" id="PTHR42061:SF6">
    <property type="entry name" value="ENDO-CHITOSANASE"/>
    <property type="match status" value="1"/>
</dbReference>
<proteinExistence type="predicted"/>
<reference evidence="9 10" key="1">
    <citation type="submission" date="2024-09" db="EMBL/GenBank/DDBJ databases">
        <authorList>
            <person name="Sun Q."/>
            <person name="Mori K."/>
        </authorList>
    </citation>
    <scope>NUCLEOTIDE SEQUENCE [LARGE SCALE GENOMIC DNA]</scope>
    <source>
        <strain evidence="9 10">TBRC 7907</strain>
    </source>
</reference>
<keyword evidence="10" id="KW-1185">Reference proteome</keyword>
<sequence>MQRTLTKIAVTALALTASFTLTTTQASADQADVAAGPTAAQLKAAVSKCTKQISKGKYAHDAGGSRTASVCKTKGAVHWQADFDVDCDGQKTAKCNKSTDPSWQNATAWPQSNGKPLNAEKLPFVVVPGISSTWNYKNAGIGGGTVAAVVYKGKVAYAVVGDVGPAGIIGEGSYALAKALGINPNPKTGGVGGAVVDYILFPGVKASKIEDQASAKSLGAKSATKLVG</sequence>
<evidence type="ECO:0000256" key="3">
    <source>
        <dbReference type="ARBA" id="ARBA00022729"/>
    </source>
</evidence>
<evidence type="ECO:0000256" key="8">
    <source>
        <dbReference type="SAM" id="SignalP"/>
    </source>
</evidence>
<evidence type="ECO:0000313" key="10">
    <source>
        <dbReference type="Proteomes" id="UP001589693"/>
    </source>
</evidence>
<keyword evidence="2" id="KW-0964">Secreted</keyword>
<evidence type="ECO:0000256" key="7">
    <source>
        <dbReference type="ARBA" id="ARBA00023326"/>
    </source>
</evidence>
<accession>A0ABV6A781</accession>
<evidence type="ECO:0000313" key="9">
    <source>
        <dbReference type="EMBL" id="MFB9908248.1"/>
    </source>
</evidence>
<dbReference type="GO" id="GO:0016787">
    <property type="term" value="F:hydrolase activity"/>
    <property type="evidence" value="ECO:0007669"/>
    <property type="project" value="UniProtKB-KW"/>
</dbReference>
<organism evidence="9 10">
    <name type="scientific">Allokutzneria oryzae</name>
    <dbReference type="NCBI Taxonomy" id="1378989"/>
    <lineage>
        <taxon>Bacteria</taxon>
        <taxon>Bacillati</taxon>
        <taxon>Actinomycetota</taxon>
        <taxon>Actinomycetes</taxon>
        <taxon>Pseudonocardiales</taxon>
        <taxon>Pseudonocardiaceae</taxon>
        <taxon>Allokutzneria</taxon>
    </lineage>
</organism>
<feature type="chain" id="PRO_5046594370" evidence="8">
    <location>
        <begin position="29"/>
        <end position="228"/>
    </location>
</feature>
<evidence type="ECO:0000256" key="2">
    <source>
        <dbReference type="ARBA" id="ARBA00022525"/>
    </source>
</evidence>
<dbReference type="InterPro" id="IPR009939">
    <property type="entry name" value="Chitosanase_fungal"/>
</dbReference>
<comment type="subcellular location">
    <subcellularLocation>
        <location evidence="1">Secreted</location>
    </subcellularLocation>
</comment>
<keyword evidence="4 9" id="KW-0378">Hydrolase</keyword>
<keyword evidence="5" id="KW-0119">Carbohydrate metabolism</keyword>
<keyword evidence="7" id="KW-0624">Polysaccharide degradation</keyword>